<keyword evidence="2" id="KW-1185">Reference proteome</keyword>
<organism evidence="1 2">
    <name type="scientific">Pseudacidovorax intermedius</name>
    <dbReference type="NCBI Taxonomy" id="433924"/>
    <lineage>
        <taxon>Bacteria</taxon>
        <taxon>Pseudomonadati</taxon>
        <taxon>Pseudomonadota</taxon>
        <taxon>Betaproteobacteria</taxon>
        <taxon>Burkholderiales</taxon>
        <taxon>Comamonadaceae</taxon>
        <taxon>Pseudacidovorax</taxon>
    </lineage>
</organism>
<reference evidence="1 2" key="1">
    <citation type="journal article" date="2016" name="Front. Microbiol.">
        <title>Genomic Resource of Rice Seed Associated Bacteria.</title>
        <authorList>
            <person name="Midha S."/>
            <person name="Bansal K."/>
            <person name="Sharma S."/>
            <person name="Kumar N."/>
            <person name="Patil P.P."/>
            <person name="Chaudhry V."/>
            <person name="Patil P.B."/>
        </authorList>
    </citation>
    <scope>NUCLEOTIDE SEQUENCE [LARGE SCALE GENOMIC DNA]</scope>
    <source>
        <strain evidence="1 2">NS331</strain>
    </source>
</reference>
<dbReference type="SUPFAM" id="SSF82784">
    <property type="entry name" value="OsmC-like"/>
    <property type="match status" value="1"/>
</dbReference>
<dbReference type="Pfam" id="PF02566">
    <property type="entry name" value="OsmC"/>
    <property type="match status" value="1"/>
</dbReference>
<dbReference type="InterPro" id="IPR036102">
    <property type="entry name" value="OsmC/Ohrsf"/>
</dbReference>
<proteinExistence type="predicted"/>
<dbReference type="PATRIC" id="fig|433924.3.peg.2053"/>
<accession>A0A147GM32</accession>
<dbReference type="EMBL" id="LDSL01000195">
    <property type="protein sequence ID" value="KTT14050.1"/>
    <property type="molecule type" value="Genomic_DNA"/>
</dbReference>
<dbReference type="Proteomes" id="UP000072741">
    <property type="component" value="Unassembled WGS sequence"/>
</dbReference>
<dbReference type="Gene3D" id="3.30.300.20">
    <property type="match status" value="1"/>
</dbReference>
<evidence type="ECO:0000313" key="2">
    <source>
        <dbReference type="Proteomes" id="UP000072741"/>
    </source>
</evidence>
<dbReference type="RefSeq" id="WP_058644445.1">
    <property type="nucleotide sequence ID" value="NZ_LDSL01000195.1"/>
</dbReference>
<sequence>MECTVSWTGAAGTRSAMGFVAETGSGHVLVMDGAPDPARPDNGGQNLAPRPMETVLAGTGGCTAYDVVMILRRGRHQVEGCSVRLTSERADKDPKVFTKIHMHFTVTGRGIPAAAVERAIALSHDTYCSASIMLGKTAAITTSFDLIDRDASTAAG</sequence>
<dbReference type="PANTHER" id="PTHR34352:SF1">
    <property type="entry name" value="PROTEIN YHFA"/>
    <property type="match status" value="1"/>
</dbReference>
<comment type="caution">
    <text evidence="1">The sequence shown here is derived from an EMBL/GenBank/DDBJ whole genome shotgun (WGS) entry which is preliminary data.</text>
</comment>
<protein>
    <submittedName>
        <fullName evidence="1">Osmotically inducible protein C</fullName>
    </submittedName>
</protein>
<name>A0A147GM32_9BURK</name>
<dbReference type="PANTHER" id="PTHR34352">
    <property type="entry name" value="PROTEIN YHFA"/>
    <property type="match status" value="1"/>
</dbReference>
<dbReference type="AlphaFoldDB" id="A0A147GM32"/>
<dbReference type="InterPro" id="IPR003718">
    <property type="entry name" value="OsmC/Ohr_fam"/>
</dbReference>
<evidence type="ECO:0000313" key="1">
    <source>
        <dbReference type="EMBL" id="KTT14050.1"/>
    </source>
</evidence>
<gene>
    <name evidence="1" type="ORF">NS331_24060</name>
</gene>
<dbReference type="OrthoDB" id="9804010at2"/>
<dbReference type="InterPro" id="IPR015946">
    <property type="entry name" value="KH_dom-like_a/b"/>
</dbReference>